<gene>
    <name evidence="1" type="ORF">M0R45_013844</name>
</gene>
<dbReference type="InterPro" id="IPR001353">
    <property type="entry name" value="Proteasome_sua/b"/>
</dbReference>
<dbReference type="Pfam" id="PF00227">
    <property type="entry name" value="Proteasome"/>
    <property type="match status" value="1"/>
</dbReference>
<dbReference type="Gene3D" id="3.60.20.10">
    <property type="entry name" value="Glutamine Phosphoribosylpyrophosphate, subunit 1, domain 1"/>
    <property type="match status" value="1"/>
</dbReference>
<reference evidence="1 2" key="1">
    <citation type="journal article" date="2023" name="G3 (Bethesda)">
        <title>A chromosome-length genome assembly and annotation of blackberry (Rubus argutus, cv. 'Hillquist').</title>
        <authorList>
            <person name="Bruna T."/>
            <person name="Aryal R."/>
            <person name="Dudchenko O."/>
            <person name="Sargent D.J."/>
            <person name="Mead D."/>
            <person name="Buti M."/>
            <person name="Cavallini A."/>
            <person name="Hytonen T."/>
            <person name="Andres J."/>
            <person name="Pham M."/>
            <person name="Weisz D."/>
            <person name="Mascagni F."/>
            <person name="Usai G."/>
            <person name="Natali L."/>
            <person name="Bassil N."/>
            <person name="Fernandez G.E."/>
            <person name="Lomsadze A."/>
            <person name="Armour M."/>
            <person name="Olukolu B."/>
            <person name="Poorten T."/>
            <person name="Britton C."/>
            <person name="Davik J."/>
            <person name="Ashrafi H."/>
            <person name="Aiden E.L."/>
            <person name="Borodovsky M."/>
            <person name="Worthington M."/>
        </authorList>
    </citation>
    <scope>NUCLEOTIDE SEQUENCE [LARGE SCALE GENOMIC DNA]</scope>
    <source>
        <strain evidence="1">PI 553951</strain>
    </source>
</reference>
<dbReference type="SUPFAM" id="SSF56235">
    <property type="entry name" value="N-terminal nucleophile aminohydrolases (Ntn hydrolases)"/>
    <property type="match status" value="1"/>
</dbReference>
<proteinExistence type="predicted"/>
<evidence type="ECO:0000313" key="2">
    <source>
        <dbReference type="Proteomes" id="UP001457282"/>
    </source>
</evidence>
<protein>
    <submittedName>
        <fullName evidence="1">Uncharacterized protein</fullName>
    </submittedName>
</protein>
<keyword evidence="2" id="KW-1185">Reference proteome</keyword>
<dbReference type="GO" id="GO:0005839">
    <property type="term" value="C:proteasome core complex"/>
    <property type="evidence" value="ECO:0007669"/>
    <property type="project" value="InterPro"/>
</dbReference>
<evidence type="ECO:0000313" key="1">
    <source>
        <dbReference type="EMBL" id="KAK9937026.1"/>
    </source>
</evidence>
<dbReference type="EMBL" id="JBEDUW010000003">
    <property type="protein sequence ID" value="KAK9937026.1"/>
    <property type="molecule type" value="Genomic_DNA"/>
</dbReference>
<dbReference type="InterPro" id="IPR029055">
    <property type="entry name" value="Ntn_hydrolases_N"/>
</dbReference>
<organism evidence="1 2">
    <name type="scientific">Rubus argutus</name>
    <name type="common">Southern blackberry</name>
    <dbReference type="NCBI Taxonomy" id="59490"/>
    <lineage>
        <taxon>Eukaryota</taxon>
        <taxon>Viridiplantae</taxon>
        <taxon>Streptophyta</taxon>
        <taxon>Embryophyta</taxon>
        <taxon>Tracheophyta</taxon>
        <taxon>Spermatophyta</taxon>
        <taxon>Magnoliopsida</taxon>
        <taxon>eudicotyledons</taxon>
        <taxon>Gunneridae</taxon>
        <taxon>Pentapetalae</taxon>
        <taxon>rosids</taxon>
        <taxon>fabids</taxon>
        <taxon>Rosales</taxon>
        <taxon>Rosaceae</taxon>
        <taxon>Rosoideae</taxon>
        <taxon>Rosoideae incertae sedis</taxon>
        <taxon>Rubus</taxon>
    </lineage>
</organism>
<dbReference type="AlphaFoldDB" id="A0AAW1XL13"/>
<sequence length="230" mass="25034">MKENLGSMIGTEVNLHEKIYASPVLCTQFLGNDSSDSDHGTKLFVGNGDISDISHTSEAPVAICSQGDHLALLTAHSASDVNRSMDLLSAKLPKSASDKDLESRGKGTTTIAIIGEDAIFLATDRRITTWIHHLIVGTASKIFTVQARGQPVLATIAGRMGDCTNMLNYVRRKLRKGIARGIHSSSKSVHMAAFHTMNYIGAWELRHRDATFPARSIWQVGTVCSLVYIR</sequence>
<name>A0AAW1XL13_RUBAR</name>
<dbReference type="GO" id="GO:0051603">
    <property type="term" value="P:proteolysis involved in protein catabolic process"/>
    <property type="evidence" value="ECO:0007669"/>
    <property type="project" value="InterPro"/>
</dbReference>
<comment type="caution">
    <text evidence="1">The sequence shown here is derived from an EMBL/GenBank/DDBJ whole genome shotgun (WGS) entry which is preliminary data.</text>
</comment>
<accession>A0AAW1XL13</accession>
<dbReference type="Proteomes" id="UP001457282">
    <property type="component" value="Unassembled WGS sequence"/>
</dbReference>